<dbReference type="AlphaFoldDB" id="A0AAD5UP42"/>
<evidence type="ECO:0000313" key="2">
    <source>
        <dbReference type="Proteomes" id="UP001210925"/>
    </source>
</evidence>
<evidence type="ECO:0000313" key="1">
    <source>
        <dbReference type="EMBL" id="KAJ3260118.1"/>
    </source>
</evidence>
<dbReference type="EMBL" id="JADGKB010000013">
    <property type="protein sequence ID" value="KAJ3260118.1"/>
    <property type="molecule type" value="Genomic_DNA"/>
</dbReference>
<comment type="caution">
    <text evidence="1">The sequence shown here is derived from an EMBL/GenBank/DDBJ whole genome shotgun (WGS) entry which is preliminary data.</text>
</comment>
<dbReference type="InterPro" id="IPR032675">
    <property type="entry name" value="LRR_dom_sf"/>
</dbReference>
<accession>A0AAD5UP42</accession>
<organism evidence="1 2">
    <name type="scientific">Boothiomyces macroporosus</name>
    <dbReference type="NCBI Taxonomy" id="261099"/>
    <lineage>
        <taxon>Eukaryota</taxon>
        <taxon>Fungi</taxon>
        <taxon>Fungi incertae sedis</taxon>
        <taxon>Chytridiomycota</taxon>
        <taxon>Chytridiomycota incertae sedis</taxon>
        <taxon>Chytridiomycetes</taxon>
        <taxon>Rhizophydiales</taxon>
        <taxon>Terramycetaceae</taxon>
        <taxon>Boothiomyces</taxon>
    </lineage>
</organism>
<dbReference type="SUPFAM" id="SSF52047">
    <property type="entry name" value="RNI-like"/>
    <property type="match status" value="1"/>
</dbReference>
<dbReference type="Gene3D" id="3.80.10.10">
    <property type="entry name" value="Ribonuclease Inhibitor"/>
    <property type="match status" value="1"/>
</dbReference>
<reference evidence="1" key="1">
    <citation type="submission" date="2020-05" db="EMBL/GenBank/DDBJ databases">
        <title>Phylogenomic resolution of chytrid fungi.</title>
        <authorList>
            <person name="Stajich J.E."/>
            <person name="Amses K."/>
            <person name="Simmons R."/>
            <person name="Seto K."/>
            <person name="Myers J."/>
            <person name="Bonds A."/>
            <person name="Quandt C.A."/>
            <person name="Barry K."/>
            <person name="Liu P."/>
            <person name="Grigoriev I."/>
            <person name="Longcore J.E."/>
            <person name="James T.Y."/>
        </authorList>
    </citation>
    <scope>NUCLEOTIDE SEQUENCE</scope>
    <source>
        <strain evidence="1">PLAUS21</strain>
    </source>
</reference>
<proteinExistence type="predicted"/>
<name>A0AAD5UP42_9FUNG</name>
<keyword evidence="2" id="KW-1185">Reference proteome</keyword>
<sequence>MKAFRNNSSIASPFYYLSQFNTSNLESFQSLVTDDFIHSFFTNIQINNYCHVKKLILKNSYLVTASSIELILKFTTLKHVEFSWIQLEAEQYLYSNITYLNVLSVYTLFANSININIKGLRKLVLHKPELSTDNIQIEYDKLVHLNLAFVCCSQLFNYKYLKLQELYLKNTKPVITDELFKSLVDACIGLKELHLEDHEIGDGSLLHLNKSHSAKSLEYLGLVRCLITAKGIESLRLSRLKAMDVSGNKINKQLITFLMSKPQFVNVELLIK</sequence>
<gene>
    <name evidence="1" type="ORF">HK103_001194</name>
</gene>
<protein>
    <submittedName>
        <fullName evidence="1">Uncharacterized protein</fullName>
    </submittedName>
</protein>
<dbReference type="Proteomes" id="UP001210925">
    <property type="component" value="Unassembled WGS sequence"/>
</dbReference>